<protein>
    <submittedName>
        <fullName evidence="2">Short-chain dehydrogenase</fullName>
    </submittedName>
</protein>
<reference evidence="2 3" key="1">
    <citation type="submission" date="2014-09" db="EMBL/GenBank/DDBJ databases">
        <title>Genome sequence of Sinomonas sp. MUSC 117.</title>
        <authorList>
            <person name="Lee L.-H."/>
        </authorList>
    </citation>
    <scope>NUCLEOTIDE SEQUENCE [LARGE SCALE GENOMIC DNA]</scope>
    <source>
        <strain evidence="2 3">MUSC 117</strain>
    </source>
</reference>
<accession>A0A0B2AMK3</accession>
<dbReference type="PANTHER" id="PTHR42879:SF2">
    <property type="entry name" value="3-OXOACYL-[ACYL-CARRIER-PROTEIN] REDUCTASE FABG"/>
    <property type="match status" value="1"/>
</dbReference>
<evidence type="ECO:0000313" key="3">
    <source>
        <dbReference type="Proteomes" id="UP000030982"/>
    </source>
</evidence>
<proteinExistence type="inferred from homology"/>
<dbReference type="SUPFAM" id="SSF51735">
    <property type="entry name" value="NAD(P)-binding Rossmann-fold domains"/>
    <property type="match status" value="1"/>
</dbReference>
<dbReference type="InterPro" id="IPR036291">
    <property type="entry name" value="NAD(P)-bd_dom_sf"/>
</dbReference>
<keyword evidence="3" id="KW-1185">Reference proteome</keyword>
<dbReference type="PRINTS" id="PR00081">
    <property type="entry name" value="GDHRDH"/>
</dbReference>
<dbReference type="PANTHER" id="PTHR42879">
    <property type="entry name" value="3-OXOACYL-(ACYL-CARRIER-PROTEIN) REDUCTASE"/>
    <property type="match status" value="1"/>
</dbReference>
<dbReference type="InterPro" id="IPR050259">
    <property type="entry name" value="SDR"/>
</dbReference>
<dbReference type="AlphaFoldDB" id="A0A0B2AMK3"/>
<evidence type="ECO:0000313" key="2">
    <source>
        <dbReference type="EMBL" id="KHL04608.1"/>
    </source>
</evidence>
<dbReference type="PRINTS" id="PR00080">
    <property type="entry name" value="SDRFAMILY"/>
</dbReference>
<dbReference type="Pfam" id="PF13561">
    <property type="entry name" value="adh_short_C2"/>
    <property type="match status" value="1"/>
</dbReference>
<sequence length="238" mass="24743">MLVTGAAGGIGTAICRVLHRDGARLAIHYGSSREQAEALAAEGGARSVSLQADLTSETGPGDLWNAATEALGSIDVLINNAGLWLPSPLEPEAEWVAGWDANMVLNLRSAAWLTRRAVLDFKSKGGGAIVSLSSRSALRGDDADHLAYGVAKAGLQNLMKGVARAYAHLGIVAYSIAPAMVGTQMIAGHMDAEKLASLPMREVVPPEDVAETVAFLASGKARHMTGATLDITGADYVR</sequence>
<gene>
    <name evidence="2" type="ORF">LK10_04445</name>
</gene>
<dbReference type="Gene3D" id="3.40.50.720">
    <property type="entry name" value="NAD(P)-binding Rossmann-like Domain"/>
    <property type="match status" value="1"/>
</dbReference>
<evidence type="ECO:0000256" key="1">
    <source>
        <dbReference type="ARBA" id="ARBA00006484"/>
    </source>
</evidence>
<comment type="caution">
    <text evidence="2">The sequence shown here is derived from an EMBL/GenBank/DDBJ whole genome shotgun (WGS) entry which is preliminary data.</text>
</comment>
<organism evidence="2 3">
    <name type="scientific">Sinomonas humi</name>
    <dbReference type="NCBI Taxonomy" id="1338436"/>
    <lineage>
        <taxon>Bacteria</taxon>
        <taxon>Bacillati</taxon>
        <taxon>Actinomycetota</taxon>
        <taxon>Actinomycetes</taxon>
        <taxon>Micrococcales</taxon>
        <taxon>Micrococcaceae</taxon>
        <taxon>Sinomonas</taxon>
    </lineage>
</organism>
<dbReference type="InterPro" id="IPR002347">
    <property type="entry name" value="SDR_fam"/>
</dbReference>
<comment type="similarity">
    <text evidence="1">Belongs to the short-chain dehydrogenases/reductases (SDR) family.</text>
</comment>
<dbReference type="Proteomes" id="UP000030982">
    <property type="component" value="Unassembled WGS sequence"/>
</dbReference>
<dbReference type="STRING" id="1338436.LK10_04445"/>
<dbReference type="EMBL" id="JTDL01000069">
    <property type="protein sequence ID" value="KHL04608.1"/>
    <property type="molecule type" value="Genomic_DNA"/>
</dbReference>
<name>A0A0B2AMK3_9MICC</name>
<dbReference type="CDD" id="cd05233">
    <property type="entry name" value="SDR_c"/>
    <property type="match status" value="1"/>
</dbReference>